<organism evidence="1 2">
    <name type="scientific">Xanthomonas oryzae pv. oryzae (strain KACC10331 / KXO85)</name>
    <dbReference type="NCBI Taxonomy" id="291331"/>
    <lineage>
        <taxon>Bacteria</taxon>
        <taxon>Pseudomonadati</taxon>
        <taxon>Pseudomonadota</taxon>
        <taxon>Gammaproteobacteria</taxon>
        <taxon>Lysobacterales</taxon>
        <taxon>Lysobacteraceae</taxon>
        <taxon>Xanthomonas</taxon>
    </lineage>
</organism>
<evidence type="ECO:0000313" key="1">
    <source>
        <dbReference type="EMBL" id="ABJ90036.1"/>
    </source>
</evidence>
<evidence type="ECO:0000313" key="2">
    <source>
        <dbReference type="Proteomes" id="UP000006735"/>
    </source>
</evidence>
<dbReference type="EMBL" id="AE013598">
    <property type="protein sequence ID" value="ABJ90036.1"/>
    <property type="molecule type" value="Genomic_DNA"/>
</dbReference>
<dbReference type="AlphaFoldDB" id="Q05HR6"/>
<accession>Q05HR6</accession>
<proteinExistence type="predicted"/>
<protein>
    <submittedName>
        <fullName evidence="1">Uncharacterized protein</fullName>
    </submittedName>
</protein>
<dbReference type="STRING" id="291331.XOO4935"/>
<dbReference type="HOGENOM" id="CLU_3376758_0_0_6"/>
<dbReference type="KEGG" id="xoo:XOO4935"/>
<reference evidence="1 2" key="1">
    <citation type="journal article" date="2005" name="Nucleic Acids Res.">
        <title>The genome sequence of Xanthomonas oryzae pathovar oryzae KACC10331, the bacterial blight pathogen of rice.</title>
        <authorList>
            <person name="Lee B.M."/>
            <person name="Park Y.J."/>
            <person name="Park D.S."/>
            <person name="Kang H.W."/>
            <person name="Kim J.G."/>
            <person name="Song E.S."/>
            <person name="Park I.C."/>
            <person name="Yoon U.H."/>
            <person name="Hahn J.H."/>
            <person name="Koo B.S."/>
            <person name="Lee G.B."/>
            <person name="Kim H."/>
            <person name="Park H.S."/>
            <person name="Yoon K.O."/>
            <person name="Kim J.H."/>
            <person name="Jung C.H."/>
            <person name="Koh N.H."/>
            <person name="Seo J.S."/>
            <person name="Go S.J."/>
        </authorList>
    </citation>
    <scope>NUCLEOTIDE SEQUENCE [LARGE SCALE GENOMIC DNA]</scope>
    <source>
        <strain evidence="2">KACC10331 / KXO85</strain>
    </source>
</reference>
<sequence>MQLTLTFDVQLMHRHGLQVIGNDAVELQGPGGWR</sequence>
<dbReference type="Proteomes" id="UP000006735">
    <property type="component" value="Chromosome"/>
</dbReference>
<keyword evidence="2" id="KW-1185">Reference proteome</keyword>
<name>Q05HR6_XANOR</name>
<gene>
    <name evidence="1" type="ordered locus">XOO4935</name>
</gene>